<sequence length="81" mass="9402">MNTLTINELYDRLKEKKVESVCSQCGSEYWRTPKINSRYSNISALPDTIYTVTMGNIEYVHLCCDKCGFTRFFSKALLFSQ</sequence>
<evidence type="ECO:0000313" key="2">
    <source>
        <dbReference type="Proteomes" id="UP000279760"/>
    </source>
</evidence>
<protein>
    <submittedName>
        <fullName evidence="1">Uncharacterized protein</fullName>
    </submittedName>
</protein>
<accession>A0A3G4VFC6</accession>
<proteinExistence type="predicted"/>
<dbReference type="RefSeq" id="WP_038222115.1">
    <property type="nucleotide sequence ID" value="NZ_CP018308.1"/>
</dbReference>
<dbReference type="AlphaFoldDB" id="A0A3G4VFC6"/>
<dbReference type="GeneID" id="64085861"/>
<dbReference type="Proteomes" id="UP000279760">
    <property type="component" value="Chromosome 1"/>
</dbReference>
<reference evidence="1 2" key="1">
    <citation type="submission" date="2018-11" db="EMBL/GenBank/DDBJ databases">
        <title>Complete Genome Sequence of Vbrio mediterranei 117-T6: a Potential Pathogen Bacteria Isolated from the Conchocelis of Pyropia.</title>
        <authorList>
            <person name="Liu Q."/>
        </authorList>
    </citation>
    <scope>NUCLEOTIDE SEQUENCE [LARGE SCALE GENOMIC DNA]</scope>
    <source>
        <strain evidence="1 2">117-T6</strain>
    </source>
</reference>
<organism evidence="1 2">
    <name type="scientific">Vibrio mediterranei</name>
    <dbReference type="NCBI Taxonomy" id="689"/>
    <lineage>
        <taxon>Bacteria</taxon>
        <taxon>Pseudomonadati</taxon>
        <taxon>Pseudomonadota</taxon>
        <taxon>Gammaproteobacteria</taxon>
        <taxon>Vibrionales</taxon>
        <taxon>Vibrionaceae</taxon>
        <taxon>Vibrio</taxon>
    </lineage>
</organism>
<name>A0A3G4VFC6_9VIBR</name>
<evidence type="ECO:0000313" key="1">
    <source>
        <dbReference type="EMBL" id="AYV22718.1"/>
    </source>
</evidence>
<dbReference type="EMBL" id="CP033577">
    <property type="protein sequence ID" value="AYV22718.1"/>
    <property type="molecule type" value="Genomic_DNA"/>
</dbReference>
<gene>
    <name evidence="1" type="ORF">ECB94_16315</name>
</gene>